<keyword evidence="3" id="KW-1185">Reference proteome</keyword>
<dbReference type="SUPFAM" id="SSF53098">
    <property type="entry name" value="Ribonuclease H-like"/>
    <property type="match status" value="1"/>
</dbReference>
<dbReference type="OrthoDB" id="9815231at2"/>
<dbReference type="GO" id="GO:0015074">
    <property type="term" value="P:DNA integration"/>
    <property type="evidence" value="ECO:0007669"/>
    <property type="project" value="InterPro"/>
</dbReference>
<dbReference type="AlphaFoldDB" id="A0A1G9LMC7"/>
<evidence type="ECO:0000313" key="2">
    <source>
        <dbReference type="EMBL" id="SDL63112.1"/>
    </source>
</evidence>
<feature type="domain" description="Integrase catalytic" evidence="1">
    <location>
        <begin position="1"/>
        <end position="139"/>
    </location>
</feature>
<dbReference type="PANTHER" id="PTHR46889:SF5">
    <property type="entry name" value="INTEGRASE PROTEIN"/>
    <property type="match status" value="1"/>
</dbReference>
<dbReference type="PROSITE" id="PS50994">
    <property type="entry name" value="INTEGRASE"/>
    <property type="match status" value="1"/>
</dbReference>
<dbReference type="InterPro" id="IPR036397">
    <property type="entry name" value="RNaseH_sf"/>
</dbReference>
<evidence type="ECO:0000313" key="3">
    <source>
        <dbReference type="Proteomes" id="UP000199226"/>
    </source>
</evidence>
<organism evidence="2 3">
    <name type="scientific">Daejeonella rubra</name>
    <dbReference type="NCBI Taxonomy" id="990371"/>
    <lineage>
        <taxon>Bacteria</taxon>
        <taxon>Pseudomonadati</taxon>
        <taxon>Bacteroidota</taxon>
        <taxon>Sphingobacteriia</taxon>
        <taxon>Sphingobacteriales</taxon>
        <taxon>Sphingobacteriaceae</taxon>
        <taxon>Daejeonella</taxon>
    </lineage>
</organism>
<reference evidence="3" key="1">
    <citation type="submission" date="2016-10" db="EMBL/GenBank/DDBJ databases">
        <authorList>
            <person name="Varghese N."/>
            <person name="Submissions S."/>
        </authorList>
    </citation>
    <scope>NUCLEOTIDE SEQUENCE [LARGE SCALE GENOMIC DNA]</scope>
    <source>
        <strain evidence="3">DSM 24536</strain>
    </source>
</reference>
<sequence>LITDAYSHKIVGYHLAQTLESVETIKALHMAMNQLPNQLQATLIHHSDRGVQYCSENYIKQLQNRGIKISMTENGDPLENAIAERINGILKSEYLKHYQTKTIQEATELLDLAVKLYNQDRPHFSIGLLTPEKVHSEELLVEKLWKNYYNKNAKIVNPIQDNKKPVNIFQD</sequence>
<dbReference type="GO" id="GO:0003676">
    <property type="term" value="F:nucleic acid binding"/>
    <property type="evidence" value="ECO:0007669"/>
    <property type="project" value="InterPro"/>
</dbReference>
<evidence type="ECO:0000259" key="1">
    <source>
        <dbReference type="PROSITE" id="PS50994"/>
    </source>
</evidence>
<dbReference type="Pfam" id="PF13683">
    <property type="entry name" value="rve_3"/>
    <property type="match status" value="1"/>
</dbReference>
<dbReference type="Gene3D" id="3.30.420.10">
    <property type="entry name" value="Ribonuclease H-like superfamily/Ribonuclease H"/>
    <property type="match status" value="1"/>
</dbReference>
<name>A0A1G9LMC7_9SPHI</name>
<dbReference type="PANTHER" id="PTHR46889">
    <property type="entry name" value="TRANSPOSASE INSF FOR INSERTION SEQUENCE IS3B-RELATED"/>
    <property type="match status" value="1"/>
</dbReference>
<dbReference type="InterPro" id="IPR001584">
    <property type="entry name" value="Integrase_cat-core"/>
</dbReference>
<gene>
    <name evidence="2" type="ORF">SAMN05421813_1011</name>
</gene>
<dbReference type="Proteomes" id="UP000199226">
    <property type="component" value="Unassembled WGS sequence"/>
</dbReference>
<dbReference type="STRING" id="990371.SAMN05421813_1011"/>
<dbReference type="InterPro" id="IPR012337">
    <property type="entry name" value="RNaseH-like_sf"/>
</dbReference>
<accession>A0A1G9LMC7</accession>
<feature type="non-terminal residue" evidence="2">
    <location>
        <position position="1"/>
    </location>
</feature>
<proteinExistence type="predicted"/>
<dbReference type="RefSeq" id="WP_143007671.1">
    <property type="nucleotide sequence ID" value="NZ_FNHH01000001.1"/>
</dbReference>
<protein>
    <submittedName>
        <fullName evidence="2">Integrase core domain-containing protein</fullName>
    </submittedName>
</protein>
<dbReference type="EMBL" id="FNHH01000001">
    <property type="protein sequence ID" value="SDL63112.1"/>
    <property type="molecule type" value="Genomic_DNA"/>
</dbReference>
<dbReference type="InterPro" id="IPR050900">
    <property type="entry name" value="Transposase_IS3/IS150/IS904"/>
</dbReference>